<dbReference type="OMA" id="HYYHWWG"/>
<accession>A0A139APH8</accession>
<dbReference type="EMBL" id="KQ965741">
    <property type="protein sequence ID" value="KXS18646.1"/>
    <property type="molecule type" value="Genomic_DNA"/>
</dbReference>
<sequence>MVRPILRFGVYLALVSVFLVCIRFFSRSTLSEALNSTLPLPLPHTSVLAHAPGFTLFRNLYLFDGTMYIVLEDGGSLPIQPLERVLTKVGHMRPGEQRQLRGDEIRYINMTAAIALFRRLPITLDGSTIILYDTDQFTTHYYHWWAEVIAGAWRLWSAHCLTSPSDASHPFPSRFLLPNINGDRWLDPAKLNAPLTIAAFPWAPVETSTKWELLKSLNKPLILTTVAVLDRGSTNENFKGNMWGKTLGSVLDLPVGLDHWRTLRERVLKNLVGTIPRRPEIPNVLYISRQNWGRRSLDTISNARLIEGMRALEQEGVCTFTYAEMDKFTVEKQVALAYNATVILGVHGNGLTHQIWMPPTPKSLVLEIFSPQHFAYDFYATAVTVGHNHFGIWFDEEVDMNVLSLSYWPNLGPRFHAPDISVDGTFVANLIRRHLLE</sequence>
<feature type="domain" description="Glycosyltransferase 61 catalytic" evidence="1">
    <location>
        <begin position="262"/>
        <end position="360"/>
    </location>
</feature>
<evidence type="ECO:0000313" key="2">
    <source>
        <dbReference type="EMBL" id="KXS18646.1"/>
    </source>
</evidence>
<reference evidence="2 3" key="1">
    <citation type="journal article" date="2015" name="Genome Biol. Evol.">
        <title>Phylogenomic analyses indicate that early fungi evolved digesting cell walls of algal ancestors of land plants.</title>
        <authorList>
            <person name="Chang Y."/>
            <person name="Wang S."/>
            <person name="Sekimoto S."/>
            <person name="Aerts A.L."/>
            <person name="Choi C."/>
            <person name="Clum A."/>
            <person name="LaButti K.M."/>
            <person name="Lindquist E.A."/>
            <person name="Yee Ngan C."/>
            <person name="Ohm R.A."/>
            <person name="Salamov A.A."/>
            <person name="Grigoriev I.V."/>
            <person name="Spatafora J.W."/>
            <person name="Berbee M.L."/>
        </authorList>
    </citation>
    <scope>NUCLEOTIDE SEQUENCE [LARGE SCALE GENOMIC DNA]</scope>
    <source>
        <strain evidence="2 3">JEL478</strain>
    </source>
</reference>
<name>A0A139APH8_GONPJ</name>
<dbReference type="AlphaFoldDB" id="A0A139APH8"/>
<dbReference type="Pfam" id="PF04577">
    <property type="entry name" value="Glyco_transf_61"/>
    <property type="match status" value="1"/>
</dbReference>
<dbReference type="OrthoDB" id="529273at2759"/>
<evidence type="ECO:0000259" key="1">
    <source>
        <dbReference type="Pfam" id="PF04577"/>
    </source>
</evidence>
<proteinExistence type="predicted"/>
<dbReference type="InterPro" id="IPR049625">
    <property type="entry name" value="Glyco_transf_61_cat"/>
</dbReference>
<organism evidence="2 3">
    <name type="scientific">Gonapodya prolifera (strain JEL478)</name>
    <name type="common">Monoblepharis prolifera</name>
    <dbReference type="NCBI Taxonomy" id="1344416"/>
    <lineage>
        <taxon>Eukaryota</taxon>
        <taxon>Fungi</taxon>
        <taxon>Fungi incertae sedis</taxon>
        <taxon>Chytridiomycota</taxon>
        <taxon>Chytridiomycota incertae sedis</taxon>
        <taxon>Monoblepharidomycetes</taxon>
        <taxon>Monoblepharidales</taxon>
        <taxon>Gonapodyaceae</taxon>
        <taxon>Gonapodya</taxon>
    </lineage>
</organism>
<dbReference type="Proteomes" id="UP000070544">
    <property type="component" value="Unassembled WGS sequence"/>
</dbReference>
<gene>
    <name evidence="2" type="ORF">M427DRAFT_109455</name>
</gene>
<keyword evidence="3" id="KW-1185">Reference proteome</keyword>
<evidence type="ECO:0000313" key="3">
    <source>
        <dbReference type="Proteomes" id="UP000070544"/>
    </source>
</evidence>
<protein>
    <recommendedName>
        <fullName evidence="1">Glycosyltransferase 61 catalytic domain-containing protein</fullName>
    </recommendedName>
</protein>
<dbReference type="STRING" id="1344416.A0A139APH8"/>
<dbReference type="GO" id="GO:0016757">
    <property type="term" value="F:glycosyltransferase activity"/>
    <property type="evidence" value="ECO:0007669"/>
    <property type="project" value="InterPro"/>
</dbReference>